<evidence type="ECO:0000256" key="2">
    <source>
        <dbReference type="SAM" id="Phobius"/>
    </source>
</evidence>
<dbReference type="PANTHER" id="PTHR37330">
    <property type="entry name" value="CONSERVED TRANSMEMBRANE PROTEIN-RELATED"/>
    <property type="match status" value="1"/>
</dbReference>
<keyword evidence="2" id="KW-1133">Transmembrane helix</keyword>
<name>A0A1A6B7C4_MYCGO</name>
<feature type="transmembrane region" description="Helical" evidence="2">
    <location>
        <begin position="251"/>
        <end position="267"/>
    </location>
</feature>
<protein>
    <submittedName>
        <fullName evidence="3">DUF4436 domain-containing protein</fullName>
    </submittedName>
</protein>
<feature type="transmembrane region" description="Helical" evidence="2">
    <location>
        <begin position="221"/>
        <end position="242"/>
    </location>
</feature>
<comment type="caution">
    <text evidence="3">The sequence shown here is derived from an EMBL/GenBank/DDBJ whole genome shotgun (WGS) entry which is preliminary data.</text>
</comment>
<dbReference type="EMBL" id="MAEM01000543">
    <property type="protein sequence ID" value="OBR98143.1"/>
    <property type="molecule type" value="Genomic_DNA"/>
</dbReference>
<keyword evidence="2" id="KW-0812">Transmembrane</keyword>
<sequence>MSSLGSGKGTDLPSDLVQPDAPTPDPGVAEHKHMSVRKHLLLDSSILIGFAAFYIFTLLNYQWLAPHPLPKVDLRSPKDTVVKVHIDNLRHKDNLLDVTLVLKPDEAIVDPRTGRLTADTAVRFPMQDDMGELTYENGKAPEPKDTTIEARGEPRNWPLDTYTTDPIRAEWLVGAGDGSHYEAAKIEVDGSADGFDIDVARVDDSPNDVVITLKRTRAQRIFDIGICLVLITLPAVALFVAIQMVTRRRPFLPPFGTWYAAMLFAVVPLRNFLPGSPPTGAWIDQGLVIWVLLGLAAAMVIYIVAWYRDRA</sequence>
<accession>A0A1A6B7C4</accession>
<evidence type="ECO:0000313" key="4">
    <source>
        <dbReference type="Proteomes" id="UP000093757"/>
    </source>
</evidence>
<reference evidence="3 4" key="1">
    <citation type="submission" date="2016-06" db="EMBL/GenBank/DDBJ databases">
        <authorList>
            <person name="Kjaerup R.B."/>
            <person name="Dalgaard T.S."/>
            <person name="Juul-Madsen H.R."/>
        </authorList>
    </citation>
    <scope>NUCLEOTIDE SEQUENCE [LARGE SCALE GENOMIC DNA]</scope>
    <source>
        <strain evidence="3 4">1245752.6</strain>
    </source>
</reference>
<dbReference type="InterPro" id="IPR027948">
    <property type="entry name" value="DUF4436"/>
</dbReference>
<organism evidence="3 4">
    <name type="scientific">Mycobacterium gordonae</name>
    <dbReference type="NCBI Taxonomy" id="1778"/>
    <lineage>
        <taxon>Bacteria</taxon>
        <taxon>Bacillati</taxon>
        <taxon>Actinomycetota</taxon>
        <taxon>Actinomycetes</taxon>
        <taxon>Mycobacteriales</taxon>
        <taxon>Mycobacteriaceae</taxon>
        <taxon>Mycobacterium</taxon>
    </lineage>
</organism>
<keyword evidence="2" id="KW-0472">Membrane</keyword>
<dbReference type="Proteomes" id="UP000093757">
    <property type="component" value="Unassembled WGS sequence"/>
</dbReference>
<feature type="region of interest" description="Disordered" evidence="1">
    <location>
        <begin position="1"/>
        <end position="30"/>
    </location>
</feature>
<evidence type="ECO:0000313" key="3">
    <source>
        <dbReference type="EMBL" id="OBR98143.1"/>
    </source>
</evidence>
<dbReference type="PANTHER" id="PTHR37330:SF1">
    <property type="entry name" value="CONSERVED TRANSMEMBRANE PROTEIN-RELATED"/>
    <property type="match status" value="1"/>
</dbReference>
<feature type="transmembrane region" description="Helical" evidence="2">
    <location>
        <begin position="287"/>
        <end position="307"/>
    </location>
</feature>
<feature type="transmembrane region" description="Helical" evidence="2">
    <location>
        <begin position="40"/>
        <end position="64"/>
    </location>
</feature>
<gene>
    <name evidence="3" type="ORF">A9W98_03710</name>
</gene>
<dbReference type="Pfam" id="PF14494">
    <property type="entry name" value="DUF4436"/>
    <property type="match status" value="1"/>
</dbReference>
<evidence type="ECO:0000256" key="1">
    <source>
        <dbReference type="SAM" id="MobiDB-lite"/>
    </source>
</evidence>
<proteinExistence type="predicted"/>
<dbReference type="AlphaFoldDB" id="A0A1A6B7C4"/>